<dbReference type="InterPro" id="IPR011050">
    <property type="entry name" value="Pectin_lyase_fold/virulence"/>
</dbReference>
<accession>D4LD20</accession>
<dbReference type="PROSITE" id="PS51766">
    <property type="entry name" value="DOCKERIN"/>
    <property type="match status" value="1"/>
</dbReference>
<dbReference type="SUPFAM" id="SSF63446">
    <property type="entry name" value="Type I dockerin domain"/>
    <property type="match status" value="1"/>
</dbReference>
<dbReference type="KEGG" id="rch:RUM_14030"/>
<dbReference type="Gene3D" id="1.10.1330.10">
    <property type="entry name" value="Dockerin domain"/>
    <property type="match status" value="1"/>
</dbReference>
<dbReference type="InterPro" id="IPR036439">
    <property type="entry name" value="Dockerin_dom_sf"/>
</dbReference>
<evidence type="ECO:0000313" key="6">
    <source>
        <dbReference type="EMBL" id="CBL17515.1"/>
    </source>
</evidence>
<dbReference type="InterPro" id="IPR002016">
    <property type="entry name" value="Haem_peroxidase"/>
</dbReference>
<dbReference type="GO" id="GO:0020037">
    <property type="term" value="F:heme binding"/>
    <property type="evidence" value="ECO:0007669"/>
    <property type="project" value="InterPro"/>
</dbReference>
<dbReference type="RefSeq" id="WP_015558422.1">
    <property type="nucleotide sequence ID" value="NC_021039.1"/>
</dbReference>
<feature type="signal peptide" evidence="3">
    <location>
        <begin position="1"/>
        <end position="20"/>
    </location>
</feature>
<dbReference type="GO" id="GO:0006979">
    <property type="term" value="P:response to oxidative stress"/>
    <property type="evidence" value="ECO:0007669"/>
    <property type="project" value="InterPro"/>
</dbReference>
<reference evidence="6" key="1">
    <citation type="submission" date="2010-03" db="EMBL/GenBank/DDBJ databases">
        <title>The genome sequence of Ruminococcus sp. 18P13.</title>
        <authorList>
            <consortium name="metaHIT consortium -- http://www.metahit.eu/"/>
            <person name="Pajon A."/>
            <person name="Turner K."/>
            <person name="Parkhill J."/>
            <person name="Bernalier A."/>
        </authorList>
    </citation>
    <scope>NUCLEOTIDE SEQUENCE [LARGE SCALE GENOMIC DNA]</scope>
    <source>
        <strain evidence="6">Type strain: 18P13</strain>
    </source>
</reference>
<proteinExistence type="predicted"/>
<name>D4LD20_RUMC1</name>
<keyword evidence="3" id="KW-0732">Signal</keyword>
<dbReference type="GO" id="GO:0004553">
    <property type="term" value="F:hydrolase activity, hydrolyzing O-glycosyl compounds"/>
    <property type="evidence" value="ECO:0007669"/>
    <property type="project" value="InterPro"/>
</dbReference>
<dbReference type="GO" id="GO:0004601">
    <property type="term" value="F:peroxidase activity"/>
    <property type="evidence" value="ECO:0007669"/>
    <property type="project" value="InterPro"/>
</dbReference>
<dbReference type="EMBL" id="FP929052">
    <property type="protein sequence ID" value="CBL17515.1"/>
    <property type="molecule type" value="Genomic_DNA"/>
</dbReference>
<dbReference type="InterPro" id="IPR016134">
    <property type="entry name" value="Dockerin_dom"/>
</dbReference>
<evidence type="ECO:0000259" key="4">
    <source>
        <dbReference type="PROSITE" id="PS50873"/>
    </source>
</evidence>
<dbReference type="PANTHER" id="PTHR42970:SF1">
    <property type="entry name" value="PECTATE LYASE C-RELATED"/>
    <property type="match status" value="1"/>
</dbReference>
<dbReference type="PROSITE" id="PS50873">
    <property type="entry name" value="PEROXIDASE_4"/>
    <property type="match status" value="1"/>
</dbReference>
<reference evidence="6" key="2">
    <citation type="submission" date="2010-03" db="EMBL/GenBank/DDBJ databases">
        <authorList>
            <person name="Pajon A."/>
        </authorList>
    </citation>
    <scope>NUCLEOTIDE SEQUENCE</scope>
    <source>
        <strain evidence="6">Type strain: 18P13</strain>
    </source>
</reference>
<gene>
    <name evidence="6" type="ordered locus">RUM_14030</name>
</gene>
<dbReference type="BioCyc" id="RCHA213810:RUM_RS06825-MONOMER"/>
<dbReference type="STRING" id="213810.RUM_14030"/>
<dbReference type="AlphaFoldDB" id="D4LD20"/>
<dbReference type="InterPro" id="IPR012334">
    <property type="entry name" value="Pectin_lyas_fold"/>
</dbReference>
<feature type="domain" description="Dockerin" evidence="5">
    <location>
        <begin position="959"/>
        <end position="1019"/>
    </location>
</feature>
<evidence type="ECO:0000313" key="7">
    <source>
        <dbReference type="Proteomes" id="UP000007054"/>
    </source>
</evidence>
<dbReference type="PANTHER" id="PTHR42970">
    <property type="entry name" value="PECTATE LYASE C-RELATED"/>
    <property type="match status" value="1"/>
</dbReference>
<sequence length="1019" mass="109498">MISKMKRCLALAVAMTVTFAGTNALGSRNPASAETYDNGGNYWELENTGSAETGNRILVDLNRNDGRKASYSRKANNWCFPRGSASGSVKFQGITFTLSNGGGAAGNLLSENDKTLQKLDLSHPYLTMDGVTVDNTNGGGIIKLEIAGLSAGTHSLKTWHSCVGKGNSAGSMKITINGKTTQTGVACPTRVTSEDDAGISYSTFEVTKGQTVTVLIAPEGKGNAWLNAFELDGGDPVQGISKMSPADQEFHHDAAKGLSWTAGKNMKSQDVYIGTDYNSVFSATHQSPEFKGSQTGTSYSLDDSYSSIPTYYWRVDTIDKNGNTIKGAVNSFQLNRLAFPTAEGYGRFARGGRGGQVIHVTNLNDSGEGSLRWALCDPQWLTEDWQGVPRVIVFDVGGVIALKDRLVIPDNGGNVYIAGQTAPGDGITLINYDFGGMGTSDLVIRDVRVRVGDMNGKSSGGMGLGSCNHSIVDHCSISWATDEGFSSRSAANISFQWNIIGESLHDSVHYDGDRTGTETHAFAASISGNKGSFHHNLLIDCTGRNWSLAGGTEQDETYGGQLDIRNNVVYNWRDRTTDGGARRLNFVNNYYKAGAESNTSLHVVSTDGNELGWADCQKMYVSGNVMLDQKGNYLLRASDNAWDKGKAVSANRNCTTADVRSDQPFFESYVNTQSAEDAYKSVIAGAGAGGASETGWDYIDARYIQEVTKGTYTYTGSKQGLKGIIDSQNDAGGYPNQNNFKHSTDGVCNAKNDTDRDGMPDAWEIEHGLNPKDPTDGAKVSLSGDDYTNLEMFLNELAGDPVEYNGTPVKRDPIDGKLIRSLEVLDNENYMDWSIRYDLKAGDPVFGDREVTFVTLPKYLNGAEYICTAADSKTCTTDAASFTAGEDLTVYVGLDTRVTSEPAWLQGWTRTEDTVVNSNQVAFRIYKKDVSKGDTVVLGANGQSSGCVFYTAFVTLQGVSPLLGDVDADGDVDAADAKLLRDYLVRRTASLPDAQAADLNGDGILNAADLAILKSMLLD</sequence>
<keyword evidence="1" id="KW-0479">Metal-binding</keyword>
<dbReference type="Gene3D" id="2.160.20.10">
    <property type="entry name" value="Single-stranded right-handed beta-helix, Pectin lyase-like"/>
    <property type="match status" value="1"/>
</dbReference>
<evidence type="ECO:0000259" key="5">
    <source>
        <dbReference type="PROSITE" id="PS51766"/>
    </source>
</evidence>
<dbReference type="GO" id="GO:0000272">
    <property type="term" value="P:polysaccharide catabolic process"/>
    <property type="evidence" value="ECO:0007669"/>
    <property type="project" value="InterPro"/>
</dbReference>
<dbReference type="PATRIC" id="fig|213810.4.peg.1298"/>
<dbReference type="SUPFAM" id="SSF51126">
    <property type="entry name" value="Pectin lyase-like"/>
    <property type="match status" value="1"/>
</dbReference>
<dbReference type="Proteomes" id="UP000007054">
    <property type="component" value="Chromosome"/>
</dbReference>
<dbReference type="Pfam" id="PF00404">
    <property type="entry name" value="Dockerin_1"/>
    <property type="match status" value="1"/>
</dbReference>
<dbReference type="GO" id="GO:0046872">
    <property type="term" value="F:metal ion binding"/>
    <property type="evidence" value="ECO:0007669"/>
    <property type="project" value="UniProtKB-KW"/>
</dbReference>
<dbReference type="PROSITE" id="PS00448">
    <property type="entry name" value="CLOS_CELLULOSOME_RPT"/>
    <property type="match status" value="1"/>
</dbReference>
<evidence type="ECO:0000256" key="1">
    <source>
        <dbReference type="ARBA" id="ARBA00022723"/>
    </source>
</evidence>
<dbReference type="CDD" id="cd14256">
    <property type="entry name" value="Dockerin_I"/>
    <property type="match status" value="1"/>
</dbReference>
<evidence type="ECO:0000256" key="2">
    <source>
        <dbReference type="ARBA" id="ARBA00023180"/>
    </source>
</evidence>
<evidence type="ECO:0000256" key="3">
    <source>
        <dbReference type="SAM" id="SignalP"/>
    </source>
</evidence>
<dbReference type="HOGENOM" id="CLU_011499_0_0_9"/>
<keyword evidence="7" id="KW-1185">Reference proteome</keyword>
<dbReference type="InterPro" id="IPR002105">
    <property type="entry name" value="Dockerin_1_rpt"/>
</dbReference>
<dbReference type="GeneID" id="83156132"/>
<protein>
    <recommendedName>
        <fullName evidence="8">Pectate lyase C</fullName>
    </recommendedName>
</protein>
<keyword evidence="2" id="KW-0325">Glycoprotein</keyword>
<dbReference type="CAZy" id="PL1">
    <property type="family name" value="Polysaccharide Lyase Family 1"/>
</dbReference>
<feature type="chain" id="PRO_5038653208" description="Pectate lyase C" evidence="3">
    <location>
        <begin position="21"/>
        <end position="1019"/>
    </location>
</feature>
<evidence type="ECO:0008006" key="8">
    <source>
        <dbReference type="Google" id="ProtNLM"/>
    </source>
</evidence>
<feature type="domain" description="Plant heme peroxidase family profile" evidence="4">
    <location>
        <begin position="1"/>
        <end position="160"/>
    </location>
</feature>
<organism evidence="6 7">
    <name type="scientific">Ruminococcus champanellensis (strain DSM 18848 / JCM 17042 / KCTC 15320 / 18P13)</name>
    <dbReference type="NCBI Taxonomy" id="213810"/>
    <lineage>
        <taxon>Bacteria</taxon>
        <taxon>Bacillati</taxon>
        <taxon>Bacillota</taxon>
        <taxon>Clostridia</taxon>
        <taxon>Eubacteriales</taxon>
        <taxon>Oscillospiraceae</taxon>
        <taxon>Ruminococcus</taxon>
    </lineage>
</organism>
<dbReference type="InterPro" id="IPR052063">
    <property type="entry name" value="Polysaccharide_Lyase_1"/>
</dbReference>